<dbReference type="EMBL" id="JABSTR010000006">
    <property type="protein sequence ID" value="KAH9373499.1"/>
    <property type="molecule type" value="Genomic_DNA"/>
</dbReference>
<evidence type="ECO:0000256" key="5">
    <source>
        <dbReference type="ARBA" id="ARBA00035356"/>
    </source>
</evidence>
<dbReference type="PANTHER" id="PTHR15892:SF2">
    <property type="entry name" value="LARGE RIBOSOMAL SUBUNIT PROTEIN UL30M"/>
    <property type="match status" value="1"/>
</dbReference>
<feature type="region of interest" description="Disordered" evidence="6">
    <location>
        <begin position="22"/>
        <end position="41"/>
    </location>
</feature>
<evidence type="ECO:0000256" key="6">
    <source>
        <dbReference type="SAM" id="MobiDB-lite"/>
    </source>
</evidence>
<sequence length="199" mass="22453">MGNCVPASASDATQVPLAARCVSGSSSSSHPQQPAAQNGYERTAQQIFAEVRETRRRAAEGDWEVPKLLLVERVVDVYGTPHWERNILQLLRLAQSKEDKKAKIRRPLGSRTIVKNTPFMCKMLWRVKHLVRVSPITFPDGEPTEVTSGTHLSRDGVFRIVPHLRVPEQRLAEPPAHVRRKFAGQEIAKLLHHKWNHGL</sequence>
<dbReference type="Proteomes" id="UP000821853">
    <property type="component" value="Chromosome 4"/>
</dbReference>
<dbReference type="GO" id="GO:0003735">
    <property type="term" value="F:structural constituent of ribosome"/>
    <property type="evidence" value="ECO:0007669"/>
    <property type="project" value="InterPro"/>
</dbReference>
<keyword evidence="9" id="KW-1185">Reference proteome</keyword>
<dbReference type="SUPFAM" id="SSF55129">
    <property type="entry name" value="Ribosomal protein L30p/L7e"/>
    <property type="match status" value="1"/>
</dbReference>
<comment type="caution">
    <text evidence="8">The sequence shown here is derived from an EMBL/GenBank/DDBJ whole genome shotgun (WGS) entry which is preliminary data.</text>
</comment>
<evidence type="ECO:0000256" key="1">
    <source>
        <dbReference type="ARBA" id="ARBA00007594"/>
    </source>
</evidence>
<gene>
    <name evidence="8" type="ORF">HPB48_009544</name>
</gene>
<dbReference type="InterPro" id="IPR005996">
    <property type="entry name" value="Ribosomal_uL30_bac-type"/>
</dbReference>
<dbReference type="GO" id="GO:0005739">
    <property type="term" value="C:mitochondrion"/>
    <property type="evidence" value="ECO:0007669"/>
    <property type="project" value="TreeGrafter"/>
</dbReference>
<dbReference type="Pfam" id="PF00327">
    <property type="entry name" value="Ribosomal_L30"/>
    <property type="match status" value="1"/>
</dbReference>
<keyword evidence="3" id="KW-0687">Ribonucleoprotein</keyword>
<comment type="similarity">
    <text evidence="1">Belongs to the universal ribosomal protein uL30 family.</text>
</comment>
<keyword evidence="2" id="KW-0689">Ribosomal protein</keyword>
<dbReference type="GO" id="GO:0006412">
    <property type="term" value="P:translation"/>
    <property type="evidence" value="ECO:0007669"/>
    <property type="project" value="InterPro"/>
</dbReference>
<protein>
    <recommendedName>
        <fullName evidence="4">Large ribosomal subunit protein uL30m</fullName>
    </recommendedName>
    <alternativeName>
        <fullName evidence="5">39S ribosomal protein L30, mitochondrial</fullName>
    </alternativeName>
</protein>
<dbReference type="InterPro" id="IPR036919">
    <property type="entry name" value="Ribo_uL30_ferredoxin-like_sf"/>
</dbReference>
<dbReference type="OrthoDB" id="9973389at2759"/>
<dbReference type="OMA" id="TWSVRSY"/>
<dbReference type="GO" id="GO:0015934">
    <property type="term" value="C:large ribosomal subunit"/>
    <property type="evidence" value="ECO:0007669"/>
    <property type="project" value="InterPro"/>
</dbReference>
<accession>A0A9J6GEA1</accession>
<evidence type="ECO:0000256" key="3">
    <source>
        <dbReference type="ARBA" id="ARBA00023274"/>
    </source>
</evidence>
<reference evidence="8 9" key="1">
    <citation type="journal article" date="2020" name="Cell">
        <title>Large-Scale Comparative Analyses of Tick Genomes Elucidate Their Genetic Diversity and Vector Capacities.</title>
        <authorList>
            <consortium name="Tick Genome and Microbiome Consortium (TIGMIC)"/>
            <person name="Jia N."/>
            <person name="Wang J."/>
            <person name="Shi W."/>
            <person name="Du L."/>
            <person name="Sun Y."/>
            <person name="Zhan W."/>
            <person name="Jiang J.F."/>
            <person name="Wang Q."/>
            <person name="Zhang B."/>
            <person name="Ji P."/>
            <person name="Bell-Sakyi L."/>
            <person name="Cui X.M."/>
            <person name="Yuan T.T."/>
            <person name="Jiang B.G."/>
            <person name="Yang W.F."/>
            <person name="Lam T.T."/>
            <person name="Chang Q.C."/>
            <person name="Ding S.J."/>
            <person name="Wang X.J."/>
            <person name="Zhu J.G."/>
            <person name="Ruan X.D."/>
            <person name="Zhao L."/>
            <person name="Wei J.T."/>
            <person name="Ye R.Z."/>
            <person name="Que T.C."/>
            <person name="Du C.H."/>
            <person name="Zhou Y.H."/>
            <person name="Cheng J.X."/>
            <person name="Dai P.F."/>
            <person name="Guo W.B."/>
            <person name="Han X.H."/>
            <person name="Huang E.J."/>
            <person name="Li L.F."/>
            <person name="Wei W."/>
            <person name="Gao Y.C."/>
            <person name="Liu J.Z."/>
            <person name="Shao H.Z."/>
            <person name="Wang X."/>
            <person name="Wang C.C."/>
            <person name="Yang T.C."/>
            <person name="Huo Q.B."/>
            <person name="Li W."/>
            <person name="Chen H.Y."/>
            <person name="Chen S.E."/>
            <person name="Zhou L.G."/>
            <person name="Ni X.B."/>
            <person name="Tian J.H."/>
            <person name="Sheng Y."/>
            <person name="Liu T."/>
            <person name="Pan Y.S."/>
            <person name="Xia L.Y."/>
            <person name="Li J."/>
            <person name="Zhao F."/>
            <person name="Cao W.C."/>
        </authorList>
    </citation>
    <scope>NUCLEOTIDE SEQUENCE [LARGE SCALE GENOMIC DNA]</scope>
    <source>
        <strain evidence="8">HaeL-2018</strain>
    </source>
</reference>
<dbReference type="PANTHER" id="PTHR15892">
    <property type="entry name" value="MITOCHONDRIAL RIBOSOMAL PROTEIN L30"/>
    <property type="match status" value="1"/>
</dbReference>
<evidence type="ECO:0000259" key="7">
    <source>
        <dbReference type="Pfam" id="PF00327"/>
    </source>
</evidence>
<evidence type="ECO:0000313" key="8">
    <source>
        <dbReference type="EMBL" id="KAH9373499.1"/>
    </source>
</evidence>
<evidence type="ECO:0000313" key="9">
    <source>
        <dbReference type="Proteomes" id="UP000821853"/>
    </source>
</evidence>
<proteinExistence type="inferred from homology"/>
<organism evidence="8 9">
    <name type="scientific">Haemaphysalis longicornis</name>
    <name type="common">Bush tick</name>
    <dbReference type="NCBI Taxonomy" id="44386"/>
    <lineage>
        <taxon>Eukaryota</taxon>
        <taxon>Metazoa</taxon>
        <taxon>Ecdysozoa</taxon>
        <taxon>Arthropoda</taxon>
        <taxon>Chelicerata</taxon>
        <taxon>Arachnida</taxon>
        <taxon>Acari</taxon>
        <taxon>Parasitiformes</taxon>
        <taxon>Ixodida</taxon>
        <taxon>Ixodoidea</taxon>
        <taxon>Ixodidae</taxon>
        <taxon>Haemaphysalinae</taxon>
        <taxon>Haemaphysalis</taxon>
    </lineage>
</organism>
<evidence type="ECO:0000256" key="4">
    <source>
        <dbReference type="ARBA" id="ARBA00035281"/>
    </source>
</evidence>
<dbReference type="VEuPathDB" id="VectorBase:HLOH_048619"/>
<feature type="domain" description="Large ribosomal subunit protein uL30-like ferredoxin-like fold" evidence="7">
    <location>
        <begin position="70"/>
        <end position="131"/>
    </location>
</feature>
<dbReference type="InterPro" id="IPR016082">
    <property type="entry name" value="Ribosomal_uL30_ferredoxin-like"/>
</dbReference>
<dbReference type="AlphaFoldDB" id="A0A9J6GEA1"/>
<evidence type="ECO:0000256" key="2">
    <source>
        <dbReference type="ARBA" id="ARBA00022980"/>
    </source>
</evidence>
<name>A0A9J6GEA1_HAELO</name>